<dbReference type="Gene3D" id="1.25.40.10">
    <property type="entry name" value="Tetratricopeptide repeat domain"/>
    <property type="match status" value="3"/>
</dbReference>
<feature type="domain" description="DYW" evidence="3">
    <location>
        <begin position="504"/>
        <end position="595"/>
    </location>
</feature>
<dbReference type="Pfam" id="PF20430">
    <property type="entry name" value="Eplus_motif"/>
    <property type="match status" value="1"/>
</dbReference>
<dbReference type="AlphaFoldDB" id="A0A1D1XER9"/>
<dbReference type="PANTHER" id="PTHR47926">
    <property type="entry name" value="PENTATRICOPEPTIDE REPEAT-CONTAINING PROTEIN"/>
    <property type="match status" value="1"/>
</dbReference>
<evidence type="ECO:0000256" key="1">
    <source>
        <dbReference type="ARBA" id="ARBA00022737"/>
    </source>
</evidence>
<dbReference type="InterPro" id="IPR011990">
    <property type="entry name" value="TPR-like_helical_dom_sf"/>
</dbReference>
<dbReference type="InterPro" id="IPR032867">
    <property type="entry name" value="DYW_dom"/>
</dbReference>
<dbReference type="InterPro" id="IPR002885">
    <property type="entry name" value="PPR_rpt"/>
</dbReference>
<dbReference type="PROSITE" id="PS51375">
    <property type="entry name" value="PPR"/>
    <property type="match status" value="1"/>
</dbReference>
<dbReference type="Pfam" id="PF20431">
    <property type="entry name" value="E_motif"/>
    <property type="match status" value="1"/>
</dbReference>
<name>A0A1D1XER9_9ARAE</name>
<dbReference type="FunFam" id="1.25.40.10:FF:000366">
    <property type="entry name" value="Pentatricopeptide (PPR) repeat-containing protein"/>
    <property type="match status" value="1"/>
</dbReference>
<dbReference type="PANTHER" id="PTHR47926:SF450">
    <property type="entry name" value="DYW DOMAIN-CONTAINING PROTEIN"/>
    <property type="match status" value="1"/>
</dbReference>
<dbReference type="GO" id="GO:0003723">
    <property type="term" value="F:RNA binding"/>
    <property type="evidence" value="ECO:0007669"/>
    <property type="project" value="InterPro"/>
</dbReference>
<dbReference type="InterPro" id="IPR046960">
    <property type="entry name" value="PPR_At4g14850-like_plant"/>
</dbReference>
<dbReference type="FunFam" id="1.25.40.10:FF:000031">
    <property type="entry name" value="Pentatricopeptide repeat-containing protein mitochondrial"/>
    <property type="match status" value="1"/>
</dbReference>
<evidence type="ECO:0000256" key="2">
    <source>
        <dbReference type="PROSITE-ProRule" id="PRU00708"/>
    </source>
</evidence>
<organism evidence="4">
    <name type="scientific">Anthurium amnicola</name>
    <dbReference type="NCBI Taxonomy" id="1678845"/>
    <lineage>
        <taxon>Eukaryota</taxon>
        <taxon>Viridiplantae</taxon>
        <taxon>Streptophyta</taxon>
        <taxon>Embryophyta</taxon>
        <taxon>Tracheophyta</taxon>
        <taxon>Spermatophyta</taxon>
        <taxon>Magnoliopsida</taxon>
        <taxon>Liliopsida</taxon>
        <taxon>Araceae</taxon>
        <taxon>Pothoideae</taxon>
        <taxon>Potheae</taxon>
        <taxon>Anthurium</taxon>
    </lineage>
</organism>
<reference evidence="4" key="1">
    <citation type="submission" date="2015-07" db="EMBL/GenBank/DDBJ databases">
        <title>Transcriptome Assembly of Anthurium amnicola.</title>
        <authorList>
            <person name="Suzuki J."/>
        </authorList>
    </citation>
    <scope>NUCLEOTIDE SEQUENCE</scope>
</reference>
<proteinExistence type="predicted"/>
<evidence type="ECO:0000259" key="3">
    <source>
        <dbReference type="Pfam" id="PF14432"/>
    </source>
</evidence>
<sequence>MRRPAADHPAALFDHPCLRRLQRCTTPSSLKQAHAQLLTTGLALHTYPLSRLLLLSSLTPPFAPSYALAVLRGSPRPTTFLYNIPISAFSSGDPTQHHLPWSLYAELAAHPLLRPNSHTYPSLFRVCALRTGLSLHAHVLKFVGDAQDRFVRTALVSFYSRCGRVDVCRHLFDRIPHPDLACWNAILSAYSHLNSDRDHCRDCEEALVLFHEMQLSNTRPHEITLVSVIGACGTLGALSQGMWLHACVQRSIQVLMNHFVGTALIDMYGKCGRLDLAVQVFDKLPLKDTLCYNAMLRGLAMHGHGQHALKLFGVMRGDGVRVDEVTLLVVMSACAHAGLVDEGRRCFSEMKALFGIEPRVEHYGSLVDLLSRAGCVEEAEETIKKMPMRPNAAVYRALLAACRIHKQFEIGERTIGCLLQLEPDHGGNYVLLSNMYANKSRWEDVTRVRKMMKDQGINKDAGCSFLEIGGSIHEFVRGDMSHPNSREINAMLEEMGRKLQVSRHQPRTEEVLFDIEEEDKEDTLSYHSERLAVAFALVASKPGTPIHIIKNLRVCDDCHSSTKLISKIYNREIIVRDRSRFHHFRYGKCSCLDFW</sequence>
<dbReference type="GO" id="GO:0009451">
    <property type="term" value="P:RNA modification"/>
    <property type="evidence" value="ECO:0007669"/>
    <property type="project" value="InterPro"/>
</dbReference>
<gene>
    <name evidence="4" type="primary">PCMP-H61_3</name>
    <name evidence="4" type="ORF">g.99590</name>
</gene>
<dbReference type="EMBL" id="GDJX01027100">
    <property type="protein sequence ID" value="JAT40836.1"/>
    <property type="molecule type" value="Transcribed_RNA"/>
</dbReference>
<dbReference type="Pfam" id="PF13041">
    <property type="entry name" value="PPR_2"/>
    <property type="match status" value="1"/>
</dbReference>
<protein>
    <submittedName>
        <fullName evidence="4">Pentatricopeptide repeat-containing protein At5g66520</fullName>
    </submittedName>
</protein>
<dbReference type="GO" id="GO:0008270">
    <property type="term" value="F:zinc ion binding"/>
    <property type="evidence" value="ECO:0007669"/>
    <property type="project" value="InterPro"/>
</dbReference>
<accession>A0A1D1XER9</accession>
<dbReference type="Pfam" id="PF01535">
    <property type="entry name" value="PPR"/>
    <property type="match status" value="2"/>
</dbReference>
<evidence type="ECO:0000313" key="4">
    <source>
        <dbReference type="EMBL" id="JAT40836.1"/>
    </source>
</evidence>
<dbReference type="InterPro" id="IPR046849">
    <property type="entry name" value="E2_motif"/>
</dbReference>
<feature type="repeat" description="PPR" evidence="2">
    <location>
        <begin position="288"/>
        <end position="322"/>
    </location>
</feature>
<dbReference type="Pfam" id="PF14432">
    <property type="entry name" value="DYW_deaminase"/>
    <property type="match status" value="1"/>
</dbReference>
<dbReference type="InterPro" id="IPR046848">
    <property type="entry name" value="E_motif"/>
</dbReference>
<dbReference type="NCBIfam" id="TIGR00756">
    <property type="entry name" value="PPR"/>
    <property type="match status" value="2"/>
</dbReference>
<keyword evidence="1" id="KW-0677">Repeat</keyword>